<accession>A0ABQ2WGU6</accession>
<feature type="transmembrane region" description="Helical" evidence="1">
    <location>
        <begin position="155"/>
        <end position="179"/>
    </location>
</feature>
<dbReference type="RefSeq" id="WP_189480864.1">
    <property type="nucleotide sequence ID" value="NZ_BMYR01000003.1"/>
</dbReference>
<keyword evidence="1" id="KW-0812">Transmembrane</keyword>
<organism evidence="2 3">
    <name type="scientific">Alishewanella tabrizica</name>
    <dbReference type="NCBI Taxonomy" id="671278"/>
    <lineage>
        <taxon>Bacteria</taxon>
        <taxon>Pseudomonadati</taxon>
        <taxon>Pseudomonadota</taxon>
        <taxon>Gammaproteobacteria</taxon>
        <taxon>Alteromonadales</taxon>
        <taxon>Alteromonadaceae</taxon>
        <taxon>Alishewanella</taxon>
    </lineage>
</organism>
<dbReference type="Pfam" id="PF16357">
    <property type="entry name" value="PepSY_TM_like_2"/>
    <property type="match status" value="1"/>
</dbReference>
<evidence type="ECO:0000256" key="1">
    <source>
        <dbReference type="SAM" id="Phobius"/>
    </source>
</evidence>
<dbReference type="PANTHER" id="PTHR40115:SF1">
    <property type="entry name" value="INNER MEMBRANE PROTEIN WITH PEPSY TM HELIX"/>
    <property type="match status" value="1"/>
</dbReference>
<comment type="caution">
    <text evidence="2">The sequence shown here is derived from an EMBL/GenBank/DDBJ whole genome shotgun (WGS) entry which is preliminary data.</text>
</comment>
<keyword evidence="1" id="KW-0472">Membrane</keyword>
<keyword evidence="1" id="KW-1133">Transmembrane helix</keyword>
<evidence type="ECO:0000313" key="2">
    <source>
        <dbReference type="EMBL" id="GGW54816.1"/>
    </source>
</evidence>
<evidence type="ECO:0008006" key="4">
    <source>
        <dbReference type="Google" id="ProtNLM"/>
    </source>
</evidence>
<feature type="transmembrane region" description="Helical" evidence="1">
    <location>
        <begin position="21"/>
        <end position="43"/>
    </location>
</feature>
<proteinExistence type="predicted"/>
<gene>
    <name evidence="2" type="ORF">GCM10008111_08490</name>
</gene>
<dbReference type="PANTHER" id="PTHR40115">
    <property type="entry name" value="INNER MEMBRANE PROTEIN WITH PEPSY TM HELIX"/>
    <property type="match status" value="1"/>
</dbReference>
<name>A0ABQ2WGU6_9ALTE</name>
<keyword evidence="3" id="KW-1185">Reference proteome</keyword>
<dbReference type="Proteomes" id="UP000634667">
    <property type="component" value="Unassembled WGS sequence"/>
</dbReference>
<dbReference type="EMBL" id="BMYR01000003">
    <property type="protein sequence ID" value="GGW54816.1"/>
    <property type="molecule type" value="Genomic_DNA"/>
</dbReference>
<protein>
    <recommendedName>
        <fullName evidence="4">Peptidase</fullName>
    </recommendedName>
</protein>
<reference evidence="3" key="1">
    <citation type="journal article" date="2019" name="Int. J. Syst. Evol. Microbiol.">
        <title>The Global Catalogue of Microorganisms (GCM) 10K type strain sequencing project: providing services to taxonomists for standard genome sequencing and annotation.</title>
        <authorList>
            <consortium name="The Broad Institute Genomics Platform"/>
            <consortium name="The Broad Institute Genome Sequencing Center for Infectious Disease"/>
            <person name="Wu L."/>
            <person name="Ma J."/>
        </authorList>
    </citation>
    <scope>NUCLEOTIDE SEQUENCE [LARGE SCALE GENOMIC DNA]</scope>
    <source>
        <strain evidence="3">KCTC 23723</strain>
    </source>
</reference>
<dbReference type="InterPro" id="IPR032307">
    <property type="entry name" value="PepSY_TM-like_2"/>
</dbReference>
<feature type="transmembrane region" description="Helical" evidence="1">
    <location>
        <begin position="186"/>
        <end position="205"/>
    </location>
</feature>
<sequence>MLNKNSDVKRKGAFNRLMRVAHTYSAMWVLVLLLFFSVTGITLNHPEWQSQLGATQSISVYPLPETLRTWPTVAEQAAYTDALATWLLGQGVKAVSWQSRFDTDELALELSFKRPAGYALAIVDFQHQEIELEQKFSGYLALLNDLHKGRDSGLLWRWLIDITAIACLFFALTGFYLLLKMPSKKSIGNGLALLGGMMAVLAYLISLH</sequence>
<evidence type="ECO:0000313" key="3">
    <source>
        <dbReference type="Proteomes" id="UP000634667"/>
    </source>
</evidence>